<evidence type="ECO:0000256" key="1">
    <source>
        <dbReference type="ARBA" id="ARBA00022722"/>
    </source>
</evidence>
<sequence>MPASAARQRYRWVVLLAAAAILLVSMFIPADRDGTDPSAGDAPSSSKPLPRLDDAASDAPTTFPSTGSASGLPLVRLADLPPEASRTIDLIEAGGPFPEPEHDGGVFGNREELLPDQPSGYYREYTVPTPGSYDRGARRIVAGSPGEYYWTDDHYGSFSRVEVGS</sequence>
<dbReference type="Proteomes" id="UP001501161">
    <property type="component" value="Unassembled WGS sequence"/>
</dbReference>
<evidence type="ECO:0000313" key="5">
    <source>
        <dbReference type="Proteomes" id="UP001501161"/>
    </source>
</evidence>
<keyword evidence="2" id="KW-0378">Hydrolase</keyword>
<name>A0ABP5I6D9_9ACTN</name>
<evidence type="ECO:0000256" key="3">
    <source>
        <dbReference type="SAM" id="MobiDB-lite"/>
    </source>
</evidence>
<dbReference type="EMBL" id="BAAAMQ010000005">
    <property type="protein sequence ID" value="GAA2094792.1"/>
    <property type="molecule type" value="Genomic_DNA"/>
</dbReference>
<dbReference type="InterPro" id="IPR000026">
    <property type="entry name" value="N1-like"/>
</dbReference>
<accession>A0ABP5I6D9</accession>
<organism evidence="4 5">
    <name type="scientific">Nocardioides furvisabuli</name>
    <dbReference type="NCBI Taxonomy" id="375542"/>
    <lineage>
        <taxon>Bacteria</taxon>
        <taxon>Bacillati</taxon>
        <taxon>Actinomycetota</taxon>
        <taxon>Actinomycetes</taxon>
        <taxon>Propionibacteriales</taxon>
        <taxon>Nocardioidaceae</taxon>
        <taxon>Nocardioides</taxon>
    </lineage>
</organism>
<dbReference type="SUPFAM" id="SSF53933">
    <property type="entry name" value="Microbial ribonucleases"/>
    <property type="match status" value="1"/>
</dbReference>
<dbReference type="Pfam" id="PF00545">
    <property type="entry name" value="Ribonuclease"/>
    <property type="match status" value="1"/>
</dbReference>
<reference evidence="5" key="1">
    <citation type="journal article" date="2019" name="Int. J. Syst. Evol. Microbiol.">
        <title>The Global Catalogue of Microorganisms (GCM) 10K type strain sequencing project: providing services to taxonomists for standard genome sequencing and annotation.</title>
        <authorList>
            <consortium name="The Broad Institute Genomics Platform"/>
            <consortium name="The Broad Institute Genome Sequencing Center for Infectious Disease"/>
            <person name="Wu L."/>
            <person name="Ma J."/>
        </authorList>
    </citation>
    <scope>NUCLEOTIDE SEQUENCE [LARGE SCALE GENOMIC DNA]</scope>
    <source>
        <strain evidence="5">JCM 13813</strain>
    </source>
</reference>
<dbReference type="Gene3D" id="3.10.450.30">
    <property type="entry name" value="Microbial ribonucleases"/>
    <property type="match status" value="1"/>
</dbReference>
<evidence type="ECO:0000256" key="2">
    <source>
        <dbReference type="ARBA" id="ARBA00022801"/>
    </source>
</evidence>
<evidence type="ECO:0000313" key="4">
    <source>
        <dbReference type="EMBL" id="GAA2094792.1"/>
    </source>
</evidence>
<gene>
    <name evidence="4" type="ORF">GCM10009726_01730</name>
</gene>
<proteinExistence type="predicted"/>
<keyword evidence="1" id="KW-0540">Nuclease</keyword>
<comment type="caution">
    <text evidence="4">The sequence shown here is derived from an EMBL/GenBank/DDBJ whole genome shotgun (WGS) entry which is preliminary data.</text>
</comment>
<feature type="region of interest" description="Disordered" evidence="3">
    <location>
        <begin position="34"/>
        <end position="72"/>
    </location>
</feature>
<feature type="compositionally biased region" description="Polar residues" evidence="3">
    <location>
        <begin position="59"/>
        <end position="69"/>
    </location>
</feature>
<protein>
    <submittedName>
        <fullName evidence="4">Uncharacterized protein</fullName>
    </submittedName>
</protein>
<dbReference type="RefSeq" id="WP_231249385.1">
    <property type="nucleotide sequence ID" value="NZ_BAAAMQ010000005.1"/>
</dbReference>
<keyword evidence="5" id="KW-1185">Reference proteome</keyword>
<dbReference type="InterPro" id="IPR016191">
    <property type="entry name" value="Ribonuclease/ribotoxin"/>
</dbReference>